<proteinExistence type="predicted"/>
<dbReference type="GeneID" id="40474578"/>
<dbReference type="EMBL" id="CP040846">
    <property type="protein sequence ID" value="QDA31130.1"/>
    <property type="molecule type" value="Genomic_DNA"/>
</dbReference>
<gene>
    <name evidence="1" type="ORF">FH039_05300</name>
</gene>
<accession>A0A4Y5SMD4</accession>
<protein>
    <submittedName>
        <fullName evidence="1">Uncharacterized protein</fullName>
    </submittedName>
</protein>
<organism evidence="1 2">
    <name type="scientific">Thermococcus indicus</name>
    <dbReference type="NCBI Taxonomy" id="2586643"/>
    <lineage>
        <taxon>Archaea</taxon>
        <taxon>Methanobacteriati</taxon>
        <taxon>Methanobacteriota</taxon>
        <taxon>Thermococci</taxon>
        <taxon>Thermococcales</taxon>
        <taxon>Thermococcaceae</taxon>
        <taxon>Thermococcus</taxon>
    </lineage>
</organism>
<evidence type="ECO:0000313" key="1">
    <source>
        <dbReference type="EMBL" id="QDA31130.1"/>
    </source>
</evidence>
<dbReference type="Proteomes" id="UP000306007">
    <property type="component" value="Chromosome"/>
</dbReference>
<dbReference type="OrthoDB" id="89429at2157"/>
<reference evidence="1 2" key="1">
    <citation type="submission" date="2019-06" db="EMBL/GenBank/DDBJ databases">
        <title>Thermococcus indicus sp. nov., a Fe(III)-reducing hyperthermophilic archaeon isolated from the Onnuri vent field of the Central Indian Ocean ridge.</title>
        <authorList>
            <person name="Lim J.K."/>
            <person name="Kim Y.J."/>
            <person name="Kwon K.K."/>
        </authorList>
    </citation>
    <scope>NUCLEOTIDE SEQUENCE [LARGE SCALE GENOMIC DNA]</scope>
    <source>
        <strain evidence="1 2">IOH1</strain>
    </source>
</reference>
<name>A0A4Y5SMD4_9EURY</name>
<keyword evidence="2" id="KW-1185">Reference proteome</keyword>
<evidence type="ECO:0000313" key="2">
    <source>
        <dbReference type="Proteomes" id="UP000306007"/>
    </source>
</evidence>
<dbReference type="KEGG" id="tic:FH039_05300"/>
<dbReference type="RefSeq" id="WP_139680480.1">
    <property type="nucleotide sequence ID" value="NZ_CP040846.1"/>
</dbReference>
<dbReference type="AlphaFoldDB" id="A0A4Y5SMD4"/>
<sequence length="301" mass="34843">MTDVREMIRDKVKEAVEKKLEGLFIDFLTKEFVERRKYRELLAVWLIAHPELYSYPKILEVECYHREYCRVGDTRILEYKAIMAITRQIVKSYESELVLNAQNALDGIIRNPSSVDEKITTRQIYTSTLNSLKEGIQKYVENQESTLKFNVGYESIYLEPPKILSKAAEFILERDRNVTGYFEKELIENIRVLSKEAKMAFVVLSAYPRTHNGAPFSLSTFDVVWEVVSQESLKASKLNTGWVREELYKAGLIASADKNIVPPFALDIWKNAANIREIIPDVPPEVVARVRTILSWREVND</sequence>